<dbReference type="EMBL" id="QEWR01000002">
    <property type="protein sequence ID" value="PWD84729.1"/>
    <property type="molecule type" value="Genomic_DNA"/>
</dbReference>
<evidence type="ECO:0000313" key="4">
    <source>
        <dbReference type="Proteomes" id="UP000244948"/>
    </source>
</evidence>
<dbReference type="GO" id="GO:0005524">
    <property type="term" value="F:ATP binding"/>
    <property type="evidence" value="ECO:0007669"/>
    <property type="project" value="InterPro"/>
</dbReference>
<dbReference type="InterPro" id="IPR003593">
    <property type="entry name" value="AAA+_ATPase"/>
</dbReference>
<keyword evidence="4" id="KW-1185">Reference proteome</keyword>
<dbReference type="InterPro" id="IPR027417">
    <property type="entry name" value="P-loop_NTPase"/>
</dbReference>
<gene>
    <name evidence="3" type="ORF">DC082_04170</name>
</gene>
<proteinExistence type="inferred from homology"/>
<name>A0A2U2AND9_9GAMM</name>
<dbReference type="Gene3D" id="3.40.50.300">
    <property type="entry name" value="P-loop containing nucleotide triphosphate hydrolases"/>
    <property type="match status" value="1"/>
</dbReference>
<dbReference type="Gene3D" id="3.30.450.90">
    <property type="match status" value="1"/>
</dbReference>
<comment type="caution">
    <text evidence="3">The sequence shown here is derived from an EMBL/GenBank/DDBJ whole genome shotgun (WGS) entry which is preliminary data.</text>
</comment>
<organism evidence="3 4">
    <name type="scientific">Ignatzschineria indica</name>
    <dbReference type="NCBI Taxonomy" id="472583"/>
    <lineage>
        <taxon>Bacteria</taxon>
        <taxon>Pseudomonadati</taxon>
        <taxon>Pseudomonadota</taxon>
        <taxon>Gammaproteobacteria</taxon>
        <taxon>Cardiobacteriales</taxon>
        <taxon>Ignatzschineriaceae</taxon>
        <taxon>Ignatzschineria</taxon>
    </lineage>
</organism>
<comment type="similarity">
    <text evidence="1">Belongs to the GSP E family.</text>
</comment>
<dbReference type="AlphaFoldDB" id="A0A2U2AND9"/>
<dbReference type="CDD" id="cd01131">
    <property type="entry name" value="PilT"/>
    <property type="match status" value="1"/>
</dbReference>
<dbReference type="SMART" id="SM00382">
    <property type="entry name" value="AAA"/>
    <property type="match status" value="1"/>
</dbReference>
<sequence length="362" mass="41096">MLKNLIITAFQQEASDLHLSANRPAYLRKGGKLLPLTEKKISKEALTSALLMILSEREKEILQRTGAIDFAYTFYPDKKSDNKKSNYQKSDKNRRDRSSPYRLRGHYFQNLGGLTAIFRLIPDKIRTLQEIYAPPICKQLLQQKSGLILITGATGSGKSTTLAAMIEAVNRSMKRHIITIEDPIEQLYYPKKSLIEQRELHRHTPNFENALKNALRADPDIILIGELRDKSSVHLALQAAETGHLVLSTLHTNSAPKAIDRLLSYYQESEREMVRIQLSETLLAVIAQQLINIEQNIFALYEVMVVNSAISHLIRENKLAQITSNIETGRESGMQTYRQHLEFLQKSGIISDLLAKKAHNLL</sequence>
<dbReference type="GO" id="GO:0016887">
    <property type="term" value="F:ATP hydrolysis activity"/>
    <property type="evidence" value="ECO:0007669"/>
    <property type="project" value="InterPro"/>
</dbReference>
<reference evidence="3 4" key="1">
    <citation type="journal article" date="2018" name="Genome Announc.">
        <title>Ignatzschineria cameli sp. nov., isolated from necrotic foot tissue of dromedaries (Camelus dromedarius) and associated maggots (Wohlfahrtia species) in Dubai.</title>
        <authorList>
            <person name="Tsang C.C."/>
            <person name="Tang J.Y."/>
            <person name="Fong J.Y."/>
            <person name="Kinne J."/>
            <person name="Lee H.H."/>
            <person name="Joseph M."/>
            <person name="Jose S."/>
            <person name="Schuster R.K."/>
            <person name="Tang Y."/>
            <person name="Sivakumar S."/>
            <person name="Chen J.H."/>
            <person name="Teng J.L."/>
            <person name="Lau S.K."/>
            <person name="Wernery U."/>
            <person name="Woo P.C."/>
        </authorList>
    </citation>
    <scope>NUCLEOTIDE SEQUENCE [LARGE SCALE GENOMIC DNA]</scope>
    <source>
        <strain evidence="3 4">KCTC 22643</strain>
    </source>
</reference>
<dbReference type="RefSeq" id="WP_109235876.1">
    <property type="nucleotide sequence ID" value="NZ_BMXZ01000001.1"/>
</dbReference>
<evidence type="ECO:0000256" key="1">
    <source>
        <dbReference type="ARBA" id="ARBA00006611"/>
    </source>
</evidence>
<dbReference type="PANTHER" id="PTHR30486:SF6">
    <property type="entry name" value="TYPE IV PILUS RETRACTATION ATPASE PILT"/>
    <property type="match status" value="1"/>
</dbReference>
<dbReference type="InterPro" id="IPR050921">
    <property type="entry name" value="T4SS_GSP_E_ATPase"/>
</dbReference>
<dbReference type="InterPro" id="IPR006321">
    <property type="entry name" value="PilT/PilU"/>
</dbReference>
<accession>A0A2U2AND9</accession>
<dbReference type="SUPFAM" id="SSF52540">
    <property type="entry name" value="P-loop containing nucleoside triphosphate hydrolases"/>
    <property type="match status" value="1"/>
</dbReference>
<feature type="domain" description="Bacterial type II secretion system protein E" evidence="2">
    <location>
        <begin position="215"/>
        <end position="229"/>
    </location>
</feature>
<dbReference type="PANTHER" id="PTHR30486">
    <property type="entry name" value="TWITCHING MOTILITY PROTEIN PILT"/>
    <property type="match status" value="1"/>
</dbReference>
<dbReference type="NCBIfam" id="TIGR01420">
    <property type="entry name" value="pilT_fam"/>
    <property type="match status" value="1"/>
</dbReference>
<dbReference type="Pfam" id="PF00437">
    <property type="entry name" value="T2SSE"/>
    <property type="match status" value="1"/>
</dbReference>
<dbReference type="PROSITE" id="PS00662">
    <property type="entry name" value="T2SP_E"/>
    <property type="match status" value="1"/>
</dbReference>
<dbReference type="InterPro" id="IPR001482">
    <property type="entry name" value="T2SS/T4SS_dom"/>
</dbReference>
<dbReference type="Proteomes" id="UP000244948">
    <property type="component" value="Unassembled WGS sequence"/>
</dbReference>
<protein>
    <submittedName>
        <fullName evidence="3">Twitching motility protein PilT</fullName>
    </submittedName>
</protein>
<evidence type="ECO:0000259" key="2">
    <source>
        <dbReference type="PROSITE" id="PS00662"/>
    </source>
</evidence>
<evidence type="ECO:0000313" key="3">
    <source>
        <dbReference type="EMBL" id="PWD84729.1"/>
    </source>
</evidence>